<comment type="subcellular location">
    <subcellularLocation>
        <location evidence="1">Nucleus</location>
    </subcellularLocation>
</comment>
<dbReference type="Proteomes" id="UP000054279">
    <property type="component" value="Unassembled WGS sequence"/>
</dbReference>
<gene>
    <name evidence="5" type="ORF">M422DRAFT_166615</name>
</gene>
<comment type="similarity">
    <text evidence="2">Belongs to the ESS2 family.</text>
</comment>
<name>A0A0C9URZ9_SPHS4</name>
<dbReference type="EMBL" id="KN837111">
    <property type="protein sequence ID" value="KIJ45638.1"/>
    <property type="molecule type" value="Genomic_DNA"/>
</dbReference>
<protein>
    <submittedName>
        <fullName evidence="5">Uncharacterized protein</fullName>
    </submittedName>
</protein>
<feature type="non-terminal residue" evidence="5">
    <location>
        <position position="227"/>
    </location>
</feature>
<dbReference type="PANTHER" id="PTHR12940">
    <property type="entry name" value="ES-2 PROTEIN - RELATED"/>
    <property type="match status" value="1"/>
</dbReference>
<evidence type="ECO:0000256" key="3">
    <source>
        <dbReference type="ARBA" id="ARBA00023242"/>
    </source>
</evidence>
<feature type="region of interest" description="Disordered" evidence="4">
    <location>
        <begin position="69"/>
        <end position="119"/>
    </location>
</feature>
<feature type="compositionally biased region" description="Low complexity" evidence="4">
    <location>
        <begin position="72"/>
        <end position="89"/>
    </location>
</feature>
<proteinExistence type="inferred from homology"/>
<feature type="region of interest" description="Disordered" evidence="4">
    <location>
        <begin position="200"/>
        <end position="227"/>
    </location>
</feature>
<dbReference type="Pfam" id="PF09751">
    <property type="entry name" value="Es2"/>
    <property type="match status" value="1"/>
</dbReference>
<evidence type="ECO:0000256" key="4">
    <source>
        <dbReference type="SAM" id="MobiDB-lite"/>
    </source>
</evidence>
<sequence>MASDANGPPARSLNRQEILEEDEYTAALSEIIARDFFPSLVHLDATNSYLDALESKDPLLINASVRRLQDLSTPSTSRRPPTMTPGRTPYAAGPSDTPMQTPRNHDQEGPNKRPRYDTSLSLDNFQARYTSEDNSSFTEILDEENRKRKERYAWAWEAQKRAREVKAIEEGKRNRLLIEDSTAQPPGVREKLRIEVPQFKLITSGEEEDQHSAQTDSKESMKEDEDN</sequence>
<dbReference type="GO" id="GO:0071013">
    <property type="term" value="C:catalytic step 2 spliceosome"/>
    <property type="evidence" value="ECO:0007669"/>
    <property type="project" value="TreeGrafter"/>
</dbReference>
<dbReference type="OrthoDB" id="19679at2759"/>
<reference evidence="5 6" key="1">
    <citation type="submission" date="2014-06" db="EMBL/GenBank/DDBJ databases">
        <title>Evolutionary Origins and Diversification of the Mycorrhizal Mutualists.</title>
        <authorList>
            <consortium name="DOE Joint Genome Institute"/>
            <consortium name="Mycorrhizal Genomics Consortium"/>
            <person name="Kohler A."/>
            <person name="Kuo A."/>
            <person name="Nagy L.G."/>
            <person name="Floudas D."/>
            <person name="Copeland A."/>
            <person name="Barry K.W."/>
            <person name="Cichocki N."/>
            <person name="Veneault-Fourrey C."/>
            <person name="LaButti K."/>
            <person name="Lindquist E.A."/>
            <person name="Lipzen A."/>
            <person name="Lundell T."/>
            <person name="Morin E."/>
            <person name="Murat C."/>
            <person name="Riley R."/>
            <person name="Ohm R."/>
            <person name="Sun H."/>
            <person name="Tunlid A."/>
            <person name="Henrissat B."/>
            <person name="Grigoriev I.V."/>
            <person name="Hibbett D.S."/>
            <person name="Martin F."/>
        </authorList>
    </citation>
    <scope>NUCLEOTIDE SEQUENCE [LARGE SCALE GENOMIC DNA]</scope>
    <source>
        <strain evidence="5 6">SS14</strain>
    </source>
</reference>
<evidence type="ECO:0000256" key="2">
    <source>
        <dbReference type="ARBA" id="ARBA00009072"/>
    </source>
</evidence>
<keyword evidence="6" id="KW-1185">Reference proteome</keyword>
<dbReference type="AlphaFoldDB" id="A0A0C9URZ9"/>
<dbReference type="PANTHER" id="PTHR12940:SF0">
    <property type="entry name" value="SPLICING FACTOR ESS-2 HOMOLOG"/>
    <property type="match status" value="1"/>
</dbReference>
<accession>A0A0C9URZ9</accession>
<evidence type="ECO:0000313" key="5">
    <source>
        <dbReference type="EMBL" id="KIJ45638.1"/>
    </source>
</evidence>
<evidence type="ECO:0000313" key="6">
    <source>
        <dbReference type="Proteomes" id="UP000054279"/>
    </source>
</evidence>
<dbReference type="HOGENOM" id="CLU_1222235_0_0_1"/>
<evidence type="ECO:0000256" key="1">
    <source>
        <dbReference type="ARBA" id="ARBA00004123"/>
    </source>
</evidence>
<feature type="compositionally biased region" description="Basic and acidic residues" evidence="4">
    <location>
        <begin position="103"/>
        <end position="116"/>
    </location>
</feature>
<keyword evidence="3" id="KW-0539">Nucleus</keyword>
<dbReference type="InterPro" id="IPR019148">
    <property type="entry name" value="Nuclear_protein_DGCR14_ESS-2"/>
</dbReference>
<organism evidence="5 6">
    <name type="scientific">Sphaerobolus stellatus (strain SS14)</name>
    <dbReference type="NCBI Taxonomy" id="990650"/>
    <lineage>
        <taxon>Eukaryota</taxon>
        <taxon>Fungi</taxon>
        <taxon>Dikarya</taxon>
        <taxon>Basidiomycota</taxon>
        <taxon>Agaricomycotina</taxon>
        <taxon>Agaricomycetes</taxon>
        <taxon>Phallomycetidae</taxon>
        <taxon>Geastrales</taxon>
        <taxon>Sphaerobolaceae</taxon>
        <taxon>Sphaerobolus</taxon>
    </lineage>
</organism>